<dbReference type="PANTHER" id="PTHR35696">
    <property type="entry name" value="ELECTRON CARRIER/IRON ION-BINDING PROTEIN"/>
    <property type="match status" value="1"/>
</dbReference>
<evidence type="ECO:0000313" key="2">
    <source>
        <dbReference type="EMBL" id="JAT54399.1"/>
    </source>
</evidence>
<reference evidence="2" key="1">
    <citation type="submission" date="2015-07" db="EMBL/GenBank/DDBJ databases">
        <title>Transcriptome Assembly of Anthurium amnicola.</title>
        <authorList>
            <person name="Suzuki J."/>
        </authorList>
    </citation>
    <scope>NUCLEOTIDE SEQUENCE</scope>
</reference>
<sequence length="373" mass="41561">MAMATSSPVQSSSNNAASVAPPTPNGSSIAPQRSSSFEMPKQSLRGIKKPKCIKCGNIARSRCPFQSCKSCCAKAQNPCHIHVLKVNGTLPDKPPPASSPLPEQTTNDMPSLSGAAMRLSSLRQLSSTFINSLRTRKPLSRKDAAYINKWRFSKLKEHIEGNIEAENEAFDRYMKNVSLLEETFSVNSWNDSMPIVEACSSEEDFNKLVTGIKARLKSNSERANNFRERVQGIVDRGLQKLKEWEFQDNEVSQADDTDSFGEFKRRRKILKSRFEMTAAVEDLAEKLIKARSEDDLKSCLETKLQLFNQDGHCASHKSNHPTADDTETKESTDTVTAAFSYSLPKLLSTVQISENSLSNIDREFISLDQIAEL</sequence>
<feature type="region of interest" description="Disordered" evidence="1">
    <location>
        <begin position="1"/>
        <end position="43"/>
    </location>
</feature>
<proteinExistence type="predicted"/>
<feature type="compositionally biased region" description="Low complexity" evidence="1">
    <location>
        <begin position="1"/>
        <end position="20"/>
    </location>
</feature>
<gene>
    <name evidence="2" type="primary">UACA_0</name>
    <name evidence="2" type="ORF">g.39048</name>
</gene>
<accession>A0A1D1YID4</accession>
<protein>
    <submittedName>
        <fullName evidence="2">Uveal autoantigen with coiled-coil domains and ankyrin repeats</fullName>
    </submittedName>
</protein>
<feature type="region of interest" description="Disordered" evidence="1">
    <location>
        <begin position="311"/>
        <end position="331"/>
    </location>
</feature>
<feature type="compositionally biased region" description="Polar residues" evidence="1">
    <location>
        <begin position="25"/>
        <end position="37"/>
    </location>
</feature>
<dbReference type="AlphaFoldDB" id="A0A1D1YID4"/>
<evidence type="ECO:0000256" key="1">
    <source>
        <dbReference type="SAM" id="MobiDB-lite"/>
    </source>
</evidence>
<name>A0A1D1YID4_9ARAE</name>
<feature type="compositionally biased region" description="Basic and acidic residues" evidence="1">
    <location>
        <begin position="322"/>
        <end position="331"/>
    </location>
</feature>
<dbReference type="PANTHER" id="PTHR35696:SF1">
    <property type="entry name" value="ELECTRON CARRIER_IRON ION-BINDING PROTEIN"/>
    <property type="match status" value="1"/>
</dbReference>
<dbReference type="EMBL" id="GDJX01013537">
    <property type="protein sequence ID" value="JAT54399.1"/>
    <property type="molecule type" value="Transcribed_RNA"/>
</dbReference>
<organism evidence="2">
    <name type="scientific">Anthurium amnicola</name>
    <dbReference type="NCBI Taxonomy" id="1678845"/>
    <lineage>
        <taxon>Eukaryota</taxon>
        <taxon>Viridiplantae</taxon>
        <taxon>Streptophyta</taxon>
        <taxon>Embryophyta</taxon>
        <taxon>Tracheophyta</taxon>
        <taxon>Spermatophyta</taxon>
        <taxon>Magnoliopsida</taxon>
        <taxon>Liliopsida</taxon>
        <taxon>Araceae</taxon>
        <taxon>Pothoideae</taxon>
        <taxon>Potheae</taxon>
        <taxon>Anthurium</taxon>
    </lineage>
</organism>